<proteinExistence type="predicted"/>
<comment type="caution">
    <text evidence="1">The sequence shown here is derived from an EMBL/GenBank/DDBJ whole genome shotgun (WGS) entry which is preliminary data.</text>
</comment>
<protein>
    <submittedName>
        <fullName evidence="1">Uncharacterized protein</fullName>
    </submittedName>
</protein>
<name>A0A1A6HN74_NEOLE</name>
<reference evidence="1 2" key="1">
    <citation type="submission" date="2016-06" db="EMBL/GenBank/DDBJ databases">
        <title>The Draft Genome Sequence and Annotation of the Desert Woodrat Neotoma lepida.</title>
        <authorList>
            <person name="Campbell M."/>
            <person name="Oakeson K.F."/>
            <person name="Yandell M."/>
            <person name="Halpert J.R."/>
            <person name="Dearing D."/>
        </authorList>
    </citation>
    <scope>NUCLEOTIDE SEQUENCE [LARGE SCALE GENOMIC DNA]</scope>
    <source>
        <strain evidence="1">417</strain>
        <tissue evidence="1">Liver</tissue>
    </source>
</reference>
<dbReference type="Proteomes" id="UP000092124">
    <property type="component" value="Unassembled WGS sequence"/>
</dbReference>
<dbReference type="AlphaFoldDB" id="A0A1A6HN74"/>
<keyword evidence="2" id="KW-1185">Reference proteome</keyword>
<gene>
    <name evidence="1" type="ORF">A6R68_21912</name>
</gene>
<accession>A0A1A6HN74</accession>
<sequence>MEAEITDVQNTCEKEPLKAAHYWRSKQKQLDKCLEEMMSMTEIINKRVCTSKRSSAHELDELDEARLSEHQLVQKLDHQDFSLTNLKNAS</sequence>
<organism evidence="1 2">
    <name type="scientific">Neotoma lepida</name>
    <name type="common">Desert woodrat</name>
    <dbReference type="NCBI Taxonomy" id="56216"/>
    <lineage>
        <taxon>Eukaryota</taxon>
        <taxon>Metazoa</taxon>
        <taxon>Chordata</taxon>
        <taxon>Craniata</taxon>
        <taxon>Vertebrata</taxon>
        <taxon>Euteleostomi</taxon>
        <taxon>Mammalia</taxon>
        <taxon>Eutheria</taxon>
        <taxon>Euarchontoglires</taxon>
        <taxon>Glires</taxon>
        <taxon>Rodentia</taxon>
        <taxon>Myomorpha</taxon>
        <taxon>Muroidea</taxon>
        <taxon>Cricetidae</taxon>
        <taxon>Neotominae</taxon>
        <taxon>Neotoma</taxon>
    </lineage>
</organism>
<dbReference type="EMBL" id="LZPO01017739">
    <property type="protein sequence ID" value="OBS79883.1"/>
    <property type="molecule type" value="Genomic_DNA"/>
</dbReference>
<evidence type="ECO:0000313" key="2">
    <source>
        <dbReference type="Proteomes" id="UP000092124"/>
    </source>
</evidence>
<evidence type="ECO:0000313" key="1">
    <source>
        <dbReference type="EMBL" id="OBS79883.1"/>
    </source>
</evidence>